<evidence type="ECO:0000256" key="8">
    <source>
        <dbReference type="ARBA" id="ARBA00023136"/>
    </source>
</evidence>
<feature type="domain" description="Cation-transporting P-type ATPase N-terminal" evidence="11">
    <location>
        <begin position="96"/>
        <end position="169"/>
    </location>
</feature>
<evidence type="ECO:0000256" key="5">
    <source>
        <dbReference type="ARBA" id="ARBA00022840"/>
    </source>
</evidence>
<evidence type="ECO:0000313" key="13">
    <source>
        <dbReference type="Proteomes" id="UP000799640"/>
    </source>
</evidence>
<dbReference type="GO" id="GO:0005886">
    <property type="term" value="C:plasma membrane"/>
    <property type="evidence" value="ECO:0007669"/>
    <property type="project" value="UniProtKB-SubCell"/>
</dbReference>
<dbReference type="InterPro" id="IPR023214">
    <property type="entry name" value="HAD_sf"/>
</dbReference>
<feature type="transmembrane region" description="Helical" evidence="10">
    <location>
        <begin position="1002"/>
        <end position="1021"/>
    </location>
</feature>
<dbReference type="SUPFAM" id="SSF81660">
    <property type="entry name" value="Metal cation-transporting ATPase, ATP-binding domain N"/>
    <property type="match status" value="1"/>
</dbReference>
<dbReference type="AlphaFoldDB" id="A0A6G1HUM1"/>
<proteinExistence type="predicted"/>
<dbReference type="SMART" id="SM00831">
    <property type="entry name" value="Cation_ATPase_N"/>
    <property type="match status" value="1"/>
</dbReference>
<feature type="region of interest" description="Disordered" evidence="9">
    <location>
        <begin position="1"/>
        <end position="47"/>
    </location>
</feature>
<dbReference type="GO" id="GO:0036376">
    <property type="term" value="P:sodium ion export across plasma membrane"/>
    <property type="evidence" value="ECO:0007669"/>
    <property type="project" value="TreeGrafter"/>
</dbReference>
<dbReference type="Gene3D" id="2.70.150.10">
    <property type="entry name" value="Calcium-transporting ATPase, cytoplasmic transduction domain A"/>
    <property type="match status" value="1"/>
</dbReference>
<evidence type="ECO:0000256" key="2">
    <source>
        <dbReference type="ARBA" id="ARBA00022475"/>
    </source>
</evidence>
<dbReference type="NCBIfam" id="TIGR01494">
    <property type="entry name" value="ATPase_P-type"/>
    <property type="match status" value="2"/>
</dbReference>
<keyword evidence="8 10" id="KW-0472">Membrane</keyword>
<feature type="transmembrane region" description="Helical" evidence="10">
    <location>
        <begin position="964"/>
        <end position="981"/>
    </location>
</feature>
<keyword evidence="6" id="KW-1278">Translocase</keyword>
<evidence type="ECO:0000259" key="11">
    <source>
        <dbReference type="SMART" id="SM00831"/>
    </source>
</evidence>
<dbReference type="OrthoDB" id="158672at2759"/>
<evidence type="ECO:0000256" key="7">
    <source>
        <dbReference type="ARBA" id="ARBA00022989"/>
    </source>
</evidence>
<dbReference type="PANTHER" id="PTHR43294">
    <property type="entry name" value="SODIUM/POTASSIUM-TRANSPORTING ATPASE SUBUNIT ALPHA"/>
    <property type="match status" value="1"/>
</dbReference>
<evidence type="ECO:0000256" key="9">
    <source>
        <dbReference type="SAM" id="MobiDB-lite"/>
    </source>
</evidence>
<dbReference type="GO" id="GO:0030007">
    <property type="term" value="P:intracellular potassium ion homeostasis"/>
    <property type="evidence" value="ECO:0007669"/>
    <property type="project" value="TreeGrafter"/>
</dbReference>
<keyword evidence="5" id="KW-0067">ATP-binding</keyword>
<evidence type="ECO:0000313" key="12">
    <source>
        <dbReference type="EMBL" id="KAF2399720.1"/>
    </source>
</evidence>
<feature type="transmembrane region" description="Helical" evidence="10">
    <location>
        <begin position="339"/>
        <end position="364"/>
    </location>
</feature>
<dbReference type="GO" id="GO:0005391">
    <property type="term" value="F:P-type sodium:potassium-exchanging transporter activity"/>
    <property type="evidence" value="ECO:0007669"/>
    <property type="project" value="TreeGrafter"/>
</dbReference>
<dbReference type="InterPro" id="IPR023298">
    <property type="entry name" value="ATPase_P-typ_TM_dom_sf"/>
</dbReference>
<feature type="transmembrane region" description="Helical" evidence="10">
    <location>
        <begin position="145"/>
        <end position="168"/>
    </location>
</feature>
<keyword evidence="7 10" id="KW-1133">Transmembrane helix</keyword>
<dbReference type="EMBL" id="ML996697">
    <property type="protein sequence ID" value="KAF2399720.1"/>
    <property type="molecule type" value="Genomic_DNA"/>
</dbReference>
<dbReference type="InterPro" id="IPR004014">
    <property type="entry name" value="ATPase_P-typ_cation-transptr_N"/>
</dbReference>
<dbReference type="InterPro" id="IPR023299">
    <property type="entry name" value="ATPase_P-typ_cyto_dom_N"/>
</dbReference>
<keyword evidence="2" id="KW-1003">Cell membrane</keyword>
<dbReference type="GO" id="GO:1902600">
    <property type="term" value="P:proton transmembrane transport"/>
    <property type="evidence" value="ECO:0007669"/>
    <property type="project" value="TreeGrafter"/>
</dbReference>
<evidence type="ECO:0000256" key="6">
    <source>
        <dbReference type="ARBA" id="ARBA00022967"/>
    </source>
</evidence>
<dbReference type="SUPFAM" id="SSF81665">
    <property type="entry name" value="Calcium ATPase, transmembrane domain M"/>
    <property type="match status" value="1"/>
</dbReference>
<keyword evidence="4" id="KW-0547">Nucleotide-binding</keyword>
<name>A0A6G1HUM1_9PEZI</name>
<dbReference type="Pfam" id="PF00690">
    <property type="entry name" value="Cation_ATPase_N"/>
    <property type="match status" value="1"/>
</dbReference>
<dbReference type="Pfam" id="PF08282">
    <property type="entry name" value="Hydrolase_3"/>
    <property type="match status" value="1"/>
</dbReference>
<feature type="transmembrane region" description="Helical" evidence="10">
    <location>
        <begin position="1033"/>
        <end position="1051"/>
    </location>
</feature>
<dbReference type="GO" id="GO:1990573">
    <property type="term" value="P:potassium ion import across plasma membrane"/>
    <property type="evidence" value="ECO:0007669"/>
    <property type="project" value="TreeGrafter"/>
</dbReference>
<dbReference type="InterPro" id="IPR018303">
    <property type="entry name" value="ATPase_P-typ_P_site"/>
</dbReference>
<dbReference type="PRINTS" id="PR00119">
    <property type="entry name" value="CATATPASE"/>
</dbReference>
<dbReference type="GO" id="GO:0016887">
    <property type="term" value="F:ATP hydrolysis activity"/>
    <property type="evidence" value="ECO:0007669"/>
    <property type="project" value="InterPro"/>
</dbReference>
<dbReference type="Proteomes" id="UP000799640">
    <property type="component" value="Unassembled WGS sequence"/>
</dbReference>
<dbReference type="PRINTS" id="PR00121">
    <property type="entry name" value="NAKATPASE"/>
</dbReference>
<dbReference type="Pfam" id="PF00122">
    <property type="entry name" value="E1-E2_ATPase"/>
    <property type="match status" value="1"/>
</dbReference>
<keyword evidence="3 10" id="KW-0812">Transmembrane</keyword>
<comment type="subcellular location">
    <subcellularLocation>
        <location evidence="1">Cell membrane</location>
        <topology evidence="1">Multi-pass membrane protein</topology>
    </subcellularLocation>
</comment>
<feature type="transmembrane region" description="Helical" evidence="10">
    <location>
        <begin position="180"/>
        <end position="199"/>
    </location>
</feature>
<dbReference type="Gene3D" id="3.40.50.1000">
    <property type="entry name" value="HAD superfamily/HAD-like"/>
    <property type="match status" value="1"/>
</dbReference>
<dbReference type="SUPFAM" id="SSF56784">
    <property type="entry name" value="HAD-like"/>
    <property type="match status" value="1"/>
</dbReference>
<dbReference type="Pfam" id="PF13246">
    <property type="entry name" value="Cation_ATPase"/>
    <property type="match status" value="1"/>
</dbReference>
<dbReference type="PANTHER" id="PTHR43294:SF21">
    <property type="entry name" value="CATION TRANSPORTING ATPASE"/>
    <property type="match status" value="1"/>
</dbReference>
<dbReference type="InterPro" id="IPR008250">
    <property type="entry name" value="ATPase_P-typ_transduc_dom_A_sf"/>
</dbReference>
<evidence type="ECO:0000256" key="10">
    <source>
        <dbReference type="SAM" id="Phobius"/>
    </source>
</evidence>
<dbReference type="FunFam" id="3.40.50.1000:FF:000083">
    <property type="entry name" value="Sodium/potassium-transporting ATPase subunit alpha"/>
    <property type="match status" value="1"/>
</dbReference>
<dbReference type="InterPro" id="IPR036412">
    <property type="entry name" value="HAD-like_sf"/>
</dbReference>
<dbReference type="InterPro" id="IPR044492">
    <property type="entry name" value="P_typ_ATPase_HD_dom"/>
</dbReference>
<dbReference type="SFLD" id="SFLDG00002">
    <property type="entry name" value="C1.7:_P-type_atpase_like"/>
    <property type="match status" value="1"/>
</dbReference>
<dbReference type="GO" id="GO:0005524">
    <property type="term" value="F:ATP binding"/>
    <property type="evidence" value="ECO:0007669"/>
    <property type="project" value="UniProtKB-KW"/>
</dbReference>
<evidence type="ECO:0000256" key="3">
    <source>
        <dbReference type="ARBA" id="ARBA00022692"/>
    </source>
</evidence>
<feature type="transmembrane region" description="Helical" evidence="10">
    <location>
        <begin position="901"/>
        <end position="929"/>
    </location>
</feature>
<dbReference type="Gene3D" id="3.40.1110.10">
    <property type="entry name" value="Calcium-transporting ATPase, cytoplasmic domain N"/>
    <property type="match status" value="1"/>
</dbReference>
<accession>A0A6G1HUM1</accession>
<organism evidence="12 13">
    <name type="scientific">Trichodelitschia bisporula</name>
    <dbReference type="NCBI Taxonomy" id="703511"/>
    <lineage>
        <taxon>Eukaryota</taxon>
        <taxon>Fungi</taxon>
        <taxon>Dikarya</taxon>
        <taxon>Ascomycota</taxon>
        <taxon>Pezizomycotina</taxon>
        <taxon>Dothideomycetes</taxon>
        <taxon>Dothideomycetes incertae sedis</taxon>
        <taxon>Phaeotrichales</taxon>
        <taxon>Phaeotrichaceae</taxon>
        <taxon>Trichodelitschia</taxon>
    </lineage>
</organism>
<gene>
    <name evidence="12" type="ORF">EJ06DRAFT_63052</name>
</gene>
<feature type="transmembrane region" description="Helical" evidence="10">
    <location>
        <begin position="384"/>
        <end position="409"/>
    </location>
</feature>
<feature type="transmembrane region" description="Helical" evidence="10">
    <location>
        <begin position="858"/>
        <end position="880"/>
    </location>
</feature>
<evidence type="ECO:0000256" key="1">
    <source>
        <dbReference type="ARBA" id="ARBA00004651"/>
    </source>
</evidence>
<dbReference type="GO" id="GO:0006883">
    <property type="term" value="P:intracellular sodium ion homeostasis"/>
    <property type="evidence" value="ECO:0007669"/>
    <property type="project" value="TreeGrafter"/>
</dbReference>
<reference evidence="12" key="1">
    <citation type="journal article" date="2020" name="Stud. Mycol.">
        <title>101 Dothideomycetes genomes: a test case for predicting lifestyles and emergence of pathogens.</title>
        <authorList>
            <person name="Haridas S."/>
            <person name="Albert R."/>
            <person name="Binder M."/>
            <person name="Bloem J."/>
            <person name="Labutti K."/>
            <person name="Salamov A."/>
            <person name="Andreopoulos B."/>
            <person name="Baker S."/>
            <person name="Barry K."/>
            <person name="Bills G."/>
            <person name="Bluhm B."/>
            <person name="Cannon C."/>
            <person name="Castanera R."/>
            <person name="Culley D."/>
            <person name="Daum C."/>
            <person name="Ezra D."/>
            <person name="Gonzalez J."/>
            <person name="Henrissat B."/>
            <person name="Kuo A."/>
            <person name="Liang C."/>
            <person name="Lipzen A."/>
            <person name="Lutzoni F."/>
            <person name="Magnuson J."/>
            <person name="Mondo S."/>
            <person name="Nolan M."/>
            <person name="Ohm R."/>
            <person name="Pangilinan J."/>
            <person name="Park H.-J."/>
            <person name="Ramirez L."/>
            <person name="Alfaro M."/>
            <person name="Sun H."/>
            <person name="Tritt A."/>
            <person name="Yoshinaga Y."/>
            <person name="Zwiers L.-H."/>
            <person name="Turgeon B."/>
            <person name="Goodwin S."/>
            <person name="Spatafora J."/>
            <person name="Crous P."/>
            <person name="Grigoriev I."/>
        </authorList>
    </citation>
    <scope>NUCLEOTIDE SEQUENCE</scope>
    <source>
        <strain evidence="12">CBS 262.69</strain>
    </source>
</reference>
<dbReference type="SFLD" id="SFLDS00003">
    <property type="entry name" value="Haloacid_Dehalogenase"/>
    <property type="match status" value="1"/>
</dbReference>
<dbReference type="Gene3D" id="1.20.1110.10">
    <property type="entry name" value="Calcium-transporting ATPase, transmembrane domain"/>
    <property type="match status" value="1"/>
</dbReference>
<dbReference type="InterPro" id="IPR001757">
    <property type="entry name" value="P_typ_ATPase"/>
</dbReference>
<dbReference type="InterPro" id="IPR059000">
    <property type="entry name" value="ATPase_P-type_domA"/>
</dbReference>
<keyword evidence="13" id="KW-1185">Reference proteome</keyword>
<dbReference type="SUPFAM" id="SSF81653">
    <property type="entry name" value="Calcium ATPase, transduction domain A"/>
    <property type="match status" value="1"/>
</dbReference>
<dbReference type="InterPro" id="IPR006068">
    <property type="entry name" value="ATPase_P-typ_cation-transptr_C"/>
</dbReference>
<dbReference type="Pfam" id="PF00689">
    <property type="entry name" value="Cation_ATPase_C"/>
    <property type="match status" value="1"/>
</dbReference>
<dbReference type="PROSITE" id="PS00154">
    <property type="entry name" value="ATPASE_E1_E2"/>
    <property type="match status" value="1"/>
</dbReference>
<sequence length="1072" mass="116749">MSDPDKAQFQSRAHVQYAGDVEVAPRGSRQRRSSRASHDSVSVRSLSRGRVQVDPSVVLPIQYRTLSFNVTEAQSKAPDTESKSDVGVSAEFASLDWHHIPVAEVYTRLSASPSHGLSKEQSARKLQEYGPNVPSKPRSRLWLKILGYLFGGFGTVLFIASVLVFIAWKPLGQPPAIANLALAIVLGIVWIVQAAFAFYQDWSSSRVMSSIKTMLPDECFVLRDGAKQQISGKHIVPGDMLFLSMGDKLPADVRFVEVSSDARFDRSILTGESEPLRGAVNSTEKNFLETPCIGMAGSHCVAGSAMGIVISTGDRSVFGRLAKLTSVPNTALTTLEREIYYFVALIVLIMLTMVVVVCICWGAWLRHSHPDWITVPMLIVDCVSVAVAFIPEGLPIAVTASLTIIAGIMRKNKILCKSLKTVETLGSVSTICSDKTGTLTKNQMTVTDVLVDRQSLTANAATGLTSLEQPPNTAPVPALHLLATLSALCNAADFDPTTMHLPFSLRKIIGDATDTAILRLAESLSPVSALRDAWRRVFRIAFNSRNKFMVQVVQHASDGVYLTIKGAPDILLRRCSHYVDASGSSLPLTDSQRAHVETVKDGWSAQGKRVILLARKQLPSSVLSSDVQSQDFEDAMLDAATAGLELVGIVGIFDPPRDEIPEVVRILHTAGIKVHMVTGDFKLTAQAIALECGIITSNLVDDASALSLSSLAGGSPPRDAMVVSGADLEQLDQAQWDALCAYRAIVFARTSPEQKLRIVKELQARGEVVGMTGDGVNDAPSLKAANVGIAMGSGSDIAIEAADMVLLDSFAAIVEAVKYGRVVFDNLKKTICYLLPAGSFSEFWPVMTNVVFGLPQVLSSFLMIIICCFTDCAAATAIAFEKPEADVLLLPPRNTRKDHLVDWQLILQAYGFTGMLETIASFSMAYWYAARKGIPFSVLWFGFGKIPAGMDSETYTAILNEASSIYFINLVVMQWFNLLAVRTRRLSLLHHPPLFRAATRNMYLFPAMAFALLIAVFFLYVPKFQSVLGTTSVPVAHYFLPMAFGMGILLLDEARKWAVRTWPKGFLARIAW</sequence>
<evidence type="ECO:0000256" key="4">
    <source>
        <dbReference type="ARBA" id="ARBA00022741"/>
    </source>
</evidence>
<dbReference type="InterPro" id="IPR050510">
    <property type="entry name" value="Cation_transp_ATPase_P-type"/>
</dbReference>
<dbReference type="SFLD" id="SFLDF00027">
    <property type="entry name" value="p-type_atpase"/>
    <property type="match status" value="1"/>
</dbReference>
<protein>
    <submittedName>
        <fullName evidence="12">Calcium ATPase</fullName>
    </submittedName>
</protein>